<dbReference type="InterPro" id="IPR036866">
    <property type="entry name" value="RibonucZ/Hydroxyglut_hydro"/>
</dbReference>
<keyword evidence="4 6" id="KW-0813">Transport</keyword>
<dbReference type="Gene3D" id="3.60.15.10">
    <property type="entry name" value="Ribonuclease Z/Hydroxyacylglutathione hydrolase-like"/>
    <property type="match status" value="1"/>
</dbReference>
<dbReference type="SUPFAM" id="SSF56281">
    <property type="entry name" value="Metallo-hydrolase/oxidoreductase"/>
    <property type="match status" value="1"/>
</dbReference>
<dbReference type="RefSeq" id="WP_243479325.1">
    <property type="nucleotide sequence ID" value="NZ_CP063982.1"/>
</dbReference>
<comment type="function">
    <text evidence="6">May be involved in the transport of PQQ or its precursor to the periplasm.</text>
</comment>
<dbReference type="HAMAP" id="MF_00653">
    <property type="entry name" value="PQQ_syn_PqqB"/>
    <property type="match status" value="1"/>
</dbReference>
<organism evidence="8 9">
    <name type="scientific">Orrella daihaiensis</name>
    <dbReference type="NCBI Taxonomy" id="2782176"/>
    <lineage>
        <taxon>Bacteria</taxon>
        <taxon>Pseudomonadati</taxon>
        <taxon>Pseudomonadota</taxon>
        <taxon>Betaproteobacteria</taxon>
        <taxon>Burkholderiales</taxon>
        <taxon>Alcaligenaceae</taxon>
        <taxon>Orrella</taxon>
    </lineage>
</organism>
<evidence type="ECO:0000256" key="2">
    <source>
        <dbReference type="ARBA" id="ARBA00008481"/>
    </source>
</evidence>
<gene>
    <name evidence="6 8" type="primary">pqqB</name>
    <name evidence="8" type="ORF">DHf2319_03030</name>
</gene>
<comment type="similarity">
    <text evidence="2 6">Belongs to the PqqB family.</text>
</comment>
<evidence type="ECO:0000256" key="4">
    <source>
        <dbReference type="ARBA" id="ARBA00022448"/>
    </source>
</evidence>
<evidence type="ECO:0000256" key="1">
    <source>
        <dbReference type="ARBA" id="ARBA00004886"/>
    </source>
</evidence>
<dbReference type="InterPro" id="IPR011842">
    <property type="entry name" value="PQQ_synth_PqqB"/>
</dbReference>
<evidence type="ECO:0000259" key="7">
    <source>
        <dbReference type="Pfam" id="PF12706"/>
    </source>
</evidence>
<dbReference type="Proteomes" id="UP000831607">
    <property type="component" value="Chromosome"/>
</dbReference>
<comment type="pathway">
    <text evidence="1 6">Cofactor biosynthesis; pyrroloquinoline quinone biosynthesis.</text>
</comment>
<keyword evidence="5 6" id="KW-0884">PQQ biosynthesis</keyword>
<protein>
    <recommendedName>
        <fullName evidence="3 6">Coenzyme PQQ synthesis protein B</fullName>
    </recommendedName>
    <alternativeName>
        <fullName evidence="6">Pyrroloquinoline quinone biosynthesis protein B</fullName>
    </alternativeName>
</protein>
<evidence type="ECO:0000313" key="8">
    <source>
        <dbReference type="EMBL" id="UOD50911.1"/>
    </source>
</evidence>
<dbReference type="InterPro" id="IPR001279">
    <property type="entry name" value="Metallo-B-lactamas"/>
</dbReference>
<evidence type="ECO:0000256" key="3">
    <source>
        <dbReference type="ARBA" id="ARBA00015084"/>
    </source>
</evidence>
<sequence length="313" mass="34179">MQQTRLLVVGSAAGGGFPQWNCNCTNCQAVRQGDARYQPRTQSSIAWSRDGLQWLLLNASPDILTQLQRCAQLQPKTGKRDTGIAGVMLMDAQIDHVTGLVMLRENASALPVHATAEVFADLSDGLPLTKLLSHYCGIEQHLIEPDATGLAYQSITWSWLPDAHARVIPLHSKPPPYSPWRNNPRPGDNVGVTLINEVTGKRLFYAPGLGQLDEDVFACLQNADVVLVDGTFWTDDEMIAQGLGKKTAQQMGHLPQSGAGGMIEILSSLPASTRKILIHINNSNPILCEDSSERQILTDAGIEVAYDGMEIWF</sequence>
<keyword evidence="9" id="KW-1185">Reference proteome</keyword>
<accession>A0ABY4AKU9</accession>
<evidence type="ECO:0000256" key="6">
    <source>
        <dbReference type="HAMAP-Rule" id="MF_00653"/>
    </source>
</evidence>
<dbReference type="EMBL" id="CP063982">
    <property type="protein sequence ID" value="UOD50911.1"/>
    <property type="molecule type" value="Genomic_DNA"/>
</dbReference>
<reference evidence="8 9" key="1">
    <citation type="submission" date="2020-11" db="EMBL/GenBank/DDBJ databases">
        <title>Algicoccus daihaiensis sp.nov., isolated from Daihai Lake in Inner Mongolia.</title>
        <authorList>
            <person name="Kai J."/>
        </authorList>
    </citation>
    <scope>NUCLEOTIDE SEQUENCE [LARGE SCALE GENOMIC DNA]</scope>
    <source>
        <strain evidence="9">f23</strain>
    </source>
</reference>
<evidence type="ECO:0000256" key="5">
    <source>
        <dbReference type="ARBA" id="ARBA00022905"/>
    </source>
</evidence>
<dbReference type="NCBIfam" id="TIGR02108">
    <property type="entry name" value="PQQ_syn_pqqB"/>
    <property type="match status" value="1"/>
</dbReference>
<dbReference type="CDD" id="cd16274">
    <property type="entry name" value="PQQB-like_MBL-fold"/>
    <property type="match status" value="1"/>
</dbReference>
<proteinExistence type="inferred from homology"/>
<evidence type="ECO:0000313" key="9">
    <source>
        <dbReference type="Proteomes" id="UP000831607"/>
    </source>
</evidence>
<feature type="domain" description="Metallo-beta-lactamase" evidence="7">
    <location>
        <begin position="54"/>
        <end position="280"/>
    </location>
</feature>
<dbReference type="Pfam" id="PF12706">
    <property type="entry name" value="Lactamase_B_2"/>
    <property type="match status" value="1"/>
</dbReference>
<name>A0ABY4AKU9_9BURK</name>